<dbReference type="Gene3D" id="3.30.420.10">
    <property type="entry name" value="Ribonuclease H-like superfamily/Ribonuclease H"/>
    <property type="match status" value="1"/>
</dbReference>
<dbReference type="GO" id="GO:0008408">
    <property type="term" value="F:3'-5' exonuclease activity"/>
    <property type="evidence" value="ECO:0007669"/>
    <property type="project" value="InterPro"/>
</dbReference>
<dbReference type="InterPro" id="IPR012337">
    <property type="entry name" value="RNaseH-like_sf"/>
</dbReference>
<name>A0A834Z4H4_TETSI</name>
<dbReference type="OMA" id="YHARRVP"/>
<dbReference type="GO" id="GO:0003735">
    <property type="term" value="F:structural constituent of ribosome"/>
    <property type="evidence" value="ECO:0007669"/>
    <property type="project" value="InterPro"/>
</dbReference>
<sequence length="159" mass="18434">MLTKALADFSGYKIEYPAVTIQICVGCNCLIFQSYHARRVPRCLFKYLSNPNYTFTSVAISDDAKKLLMDYRLVVMNILDLHDLAVWVLGEQMYKMMGLKSLTKVVLGKEFEKRGKSIGFGLIYDFVENAKKYEPKYKLIRNVLDIKVEKSDERTEEHN</sequence>
<dbReference type="AlphaFoldDB" id="A0A834Z4H4"/>
<keyword evidence="1" id="KW-0540">Nuclease</keyword>
<organism evidence="6 7">
    <name type="scientific">Tetracentron sinense</name>
    <name type="common">Spur-leaf</name>
    <dbReference type="NCBI Taxonomy" id="13715"/>
    <lineage>
        <taxon>Eukaryota</taxon>
        <taxon>Viridiplantae</taxon>
        <taxon>Streptophyta</taxon>
        <taxon>Embryophyta</taxon>
        <taxon>Tracheophyta</taxon>
        <taxon>Spermatophyta</taxon>
        <taxon>Magnoliopsida</taxon>
        <taxon>Trochodendrales</taxon>
        <taxon>Trochodendraceae</taxon>
        <taxon>Tetracentron</taxon>
    </lineage>
</organism>
<dbReference type="Proteomes" id="UP000655225">
    <property type="component" value="Unassembled WGS sequence"/>
</dbReference>
<evidence type="ECO:0000256" key="2">
    <source>
        <dbReference type="ARBA" id="ARBA00022801"/>
    </source>
</evidence>
<keyword evidence="3" id="KW-0689">Ribosomal protein</keyword>
<dbReference type="GO" id="GO:0006139">
    <property type="term" value="P:nucleobase-containing compound metabolic process"/>
    <property type="evidence" value="ECO:0007669"/>
    <property type="project" value="InterPro"/>
</dbReference>
<dbReference type="InterPro" id="IPR051132">
    <property type="entry name" value="3-5_Exonuclease_domain"/>
</dbReference>
<dbReference type="GO" id="GO:0005737">
    <property type="term" value="C:cytoplasm"/>
    <property type="evidence" value="ECO:0007669"/>
    <property type="project" value="TreeGrafter"/>
</dbReference>
<dbReference type="PANTHER" id="PTHR13620:SF105">
    <property type="entry name" value="OS01G0737700 PROTEIN"/>
    <property type="match status" value="1"/>
</dbReference>
<feature type="domain" description="3'-5' exonuclease" evidence="5">
    <location>
        <begin position="19"/>
        <end position="113"/>
    </location>
</feature>
<dbReference type="SUPFAM" id="SSF54189">
    <property type="entry name" value="Ribosomal proteins S24e, L23 and L15e"/>
    <property type="match status" value="1"/>
</dbReference>
<dbReference type="InterPro" id="IPR012678">
    <property type="entry name" value="Ribosomal_uL23/eL15/eS24_sf"/>
</dbReference>
<keyword evidence="2" id="KW-0378">Hydrolase</keyword>
<dbReference type="Pfam" id="PF01612">
    <property type="entry name" value="DNA_pol_A_exo1"/>
    <property type="match status" value="1"/>
</dbReference>
<dbReference type="OrthoDB" id="10251131at2759"/>
<gene>
    <name evidence="6" type="ORF">HHK36_017048</name>
</gene>
<dbReference type="GO" id="GO:0005634">
    <property type="term" value="C:nucleus"/>
    <property type="evidence" value="ECO:0007669"/>
    <property type="project" value="TreeGrafter"/>
</dbReference>
<comment type="caution">
    <text evidence="6">The sequence shown here is derived from an EMBL/GenBank/DDBJ whole genome shotgun (WGS) entry which is preliminary data.</text>
</comment>
<dbReference type="InterPro" id="IPR002562">
    <property type="entry name" value="3'-5'_exonuclease_dom"/>
</dbReference>
<dbReference type="GO" id="GO:0003676">
    <property type="term" value="F:nucleic acid binding"/>
    <property type="evidence" value="ECO:0007669"/>
    <property type="project" value="InterPro"/>
</dbReference>
<evidence type="ECO:0000313" key="7">
    <source>
        <dbReference type="Proteomes" id="UP000655225"/>
    </source>
</evidence>
<protein>
    <recommendedName>
        <fullName evidence="5">3'-5' exonuclease domain-containing protein</fullName>
    </recommendedName>
</protein>
<evidence type="ECO:0000256" key="4">
    <source>
        <dbReference type="ARBA" id="ARBA00023274"/>
    </source>
</evidence>
<reference evidence="6 7" key="1">
    <citation type="submission" date="2020-04" db="EMBL/GenBank/DDBJ databases">
        <title>Plant Genome Project.</title>
        <authorList>
            <person name="Zhang R.-G."/>
        </authorList>
    </citation>
    <scope>NUCLEOTIDE SEQUENCE [LARGE SCALE GENOMIC DNA]</scope>
    <source>
        <strain evidence="6">YNK0</strain>
        <tissue evidence="6">Leaf</tissue>
    </source>
</reference>
<keyword evidence="7" id="KW-1185">Reference proteome</keyword>
<dbReference type="PANTHER" id="PTHR13620">
    <property type="entry name" value="3-5 EXONUCLEASE"/>
    <property type="match status" value="1"/>
</dbReference>
<proteinExistence type="predicted"/>
<dbReference type="SUPFAM" id="SSF53098">
    <property type="entry name" value="Ribonuclease H-like"/>
    <property type="match status" value="1"/>
</dbReference>
<dbReference type="EMBL" id="JABCRI010000011">
    <property type="protein sequence ID" value="KAF8398123.1"/>
    <property type="molecule type" value="Genomic_DNA"/>
</dbReference>
<evidence type="ECO:0000259" key="5">
    <source>
        <dbReference type="Pfam" id="PF01612"/>
    </source>
</evidence>
<dbReference type="InterPro" id="IPR036397">
    <property type="entry name" value="RNaseH_sf"/>
</dbReference>
<accession>A0A834Z4H4</accession>
<evidence type="ECO:0000256" key="3">
    <source>
        <dbReference type="ARBA" id="ARBA00022980"/>
    </source>
</evidence>
<dbReference type="GO" id="GO:0006412">
    <property type="term" value="P:translation"/>
    <property type="evidence" value="ECO:0007669"/>
    <property type="project" value="InterPro"/>
</dbReference>
<evidence type="ECO:0000313" key="6">
    <source>
        <dbReference type="EMBL" id="KAF8398123.1"/>
    </source>
</evidence>
<dbReference type="GO" id="GO:1990904">
    <property type="term" value="C:ribonucleoprotein complex"/>
    <property type="evidence" value="ECO:0007669"/>
    <property type="project" value="UniProtKB-KW"/>
</dbReference>
<dbReference type="GO" id="GO:0005840">
    <property type="term" value="C:ribosome"/>
    <property type="evidence" value="ECO:0007669"/>
    <property type="project" value="UniProtKB-KW"/>
</dbReference>
<keyword evidence="4" id="KW-0687">Ribonucleoprotein</keyword>
<evidence type="ECO:0000256" key="1">
    <source>
        <dbReference type="ARBA" id="ARBA00022722"/>
    </source>
</evidence>